<keyword evidence="1" id="KW-0812">Transmembrane</keyword>
<gene>
    <name evidence="2" type="ORF">Moror_9959</name>
</gene>
<evidence type="ECO:0000313" key="3">
    <source>
        <dbReference type="Proteomes" id="UP000017559"/>
    </source>
</evidence>
<accession>V2WYS3</accession>
<evidence type="ECO:0000256" key="1">
    <source>
        <dbReference type="SAM" id="Phobius"/>
    </source>
</evidence>
<dbReference type="AlphaFoldDB" id="V2WYS3"/>
<keyword evidence="3" id="KW-1185">Reference proteome</keyword>
<feature type="transmembrane region" description="Helical" evidence="1">
    <location>
        <begin position="15"/>
        <end position="37"/>
    </location>
</feature>
<dbReference type="HOGENOM" id="CLU_2528004_0_0_1"/>
<dbReference type="Proteomes" id="UP000017559">
    <property type="component" value="Unassembled WGS sequence"/>
</dbReference>
<protein>
    <submittedName>
        <fullName evidence="2">Uncharacterized protein</fullName>
    </submittedName>
</protein>
<dbReference type="OrthoDB" id="3066861at2759"/>
<sequence>MVRAPSTGPSSVVSVLYSLTAITTPSGSVFGYIIFAAPVPRALLATRGHDDLAIAVPACVVRGSFSEDPLFSLSFCSVLCTASV</sequence>
<organism evidence="2 3">
    <name type="scientific">Moniliophthora roreri (strain MCA 2997)</name>
    <name type="common">Cocoa frosty pod rot fungus</name>
    <name type="synonym">Crinipellis roreri</name>
    <dbReference type="NCBI Taxonomy" id="1381753"/>
    <lineage>
        <taxon>Eukaryota</taxon>
        <taxon>Fungi</taxon>
        <taxon>Dikarya</taxon>
        <taxon>Basidiomycota</taxon>
        <taxon>Agaricomycotina</taxon>
        <taxon>Agaricomycetes</taxon>
        <taxon>Agaricomycetidae</taxon>
        <taxon>Agaricales</taxon>
        <taxon>Marasmiineae</taxon>
        <taxon>Marasmiaceae</taxon>
        <taxon>Moniliophthora</taxon>
    </lineage>
</organism>
<evidence type="ECO:0000313" key="2">
    <source>
        <dbReference type="EMBL" id="ESK85656.1"/>
    </source>
</evidence>
<reference evidence="2 3" key="1">
    <citation type="journal article" date="2014" name="BMC Genomics">
        <title>Genome and secretome analysis of the hemibiotrophic fungal pathogen, Moniliophthora roreri, which causes frosty pod rot disease of cacao: mechanisms of the biotrophic and necrotrophic phases.</title>
        <authorList>
            <person name="Meinhardt L.W."/>
            <person name="Costa G.G.L."/>
            <person name="Thomazella D.P.T."/>
            <person name="Teixeira P.J.P.L."/>
            <person name="Carazzolle M.F."/>
            <person name="Schuster S.C."/>
            <person name="Carlson J.E."/>
            <person name="Guiltinan M.J."/>
            <person name="Mieczkowski P."/>
            <person name="Farmer A."/>
            <person name="Ramaraj T."/>
            <person name="Crozier J."/>
            <person name="Davis R.E."/>
            <person name="Shao J."/>
            <person name="Melnick R.L."/>
            <person name="Pereira G.A.G."/>
            <person name="Bailey B.A."/>
        </authorList>
    </citation>
    <scope>NUCLEOTIDE SEQUENCE [LARGE SCALE GENOMIC DNA]</scope>
    <source>
        <strain evidence="2 3">MCA 2997</strain>
    </source>
</reference>
<dbReference type="EMBL" id="AWSO01001041">
    <property type="protein sequence ID" value="ESK85656.1"/>
    <property type="molecule type" value="Genomic_DNA"/>
</dbReference>
<name>V2WYS3_MONRO</name>
<proteinExistence type="predicted"/>
<comment type="caution">
    <text evidence="2">The sequence shown here is derived from an EMBL/GenBank/DDBJ whole genome shotgun (WGS) entry which is preliminary data.</text>
</comment>
<keyword evidence="1" id="KW-0472">Membrane</keyword>
<keyword evidence="1" id="KW-1133">Transmembrane helix</keyword>
<dbReference type="KEGG" id="mrr:Moror_9959"/>